<accession>A0ABR2XPK2</accession>
<evidence type="ECO:0000313" key="1">
    <source>
        <dbReference type="EMBL" id="KAK9775597.1"/>
    </source>
</evidence>
<comment type="caution">
    <text evidence="1">The sequence shown here is derived from an EMBL/GenBank/DDBJ whole genome shotgun (WGS) entry which is preliminary data.</text>
</comment>
<reference evidence="1 2" key="1">
    <citation type="submission" date="2024-02" db="EMBL/GenBank/DDBJ databases">
        <title>First draft genome assembly of two strains of Seiridium cardinale.</title>
        <authorList>
            <person name="Emiliani G."/>
            <person name="Scali E."/>
        </authorList>
    </citation>
    <scope>NUCLEOTIDE SEQUENCE [LARGE SCALE GENOMIC DNA]</scope>
    <source>
        <strain evidence="1 2">BM-138-000479</strain>
    </source>
</reference>
<dbReference type="Proteomes" id="UP001465668">
    <property type="component" value="Unassembled WGS sequence"/>
</dbReference>
<gene>
    <name evidence="1" type="ORF">SCAR479_07703</name>
</gene>
<protein>
    <submittedName>
        <fullName evidence="1">Uncharacterized protein</fullName>
    </submittedName>
</protein>
<evidence type="ECO:0000313" key="2">
    <source>
        <dbReference type="Proteomes" id="UP001465668"/>
    </source>
</evidence>
<proteinExistence type="predicted"/>
<name>A0ABR2XPK2_9PEZI</name>
<sequence>MLRNVNSGPDEASAGLRHHLRRATGKAQEIFDKISHPRQTLYEIGEAVKAEQLANFPDEERRQKLVRTIYDDITEIVRDIHVVERKIEFDGPEFFPQRTLELREINKTASTLERVTNDVLKRTPHEQLKKKLEEQSKRLRVEGLERIHRLRMVVDVKMVKRMRRNAEQEAVENEPYVEFIEDADTTWLSCPKPKT</sequence>
<keyword evidence="2" id="KW-1185">Reference proteome</keyword>
<organism evidence="1 2">
    <name type="scientific">Seiridium cardinale</name>
    <dbReference type="NCBI Taxonomy" id="138064"/>
    <lineage>
        <taxon>Eukaryota</taxon>
        <taxon>Fungi</taxon>
        <taxon>Dikarya</taxon>
        <taxon>Ascomycota</taxon>
        <taxon>Pezizomycotina</taxon>
        <taxon>Sordariomycetes</taxon>
        <taxon>Xylariomycetidae</taxon>
        <taxon>Amphisphaeriales</taxon>
        <taxon>Sporocadaceae</taxon>
        <taxon>Seiridium</taxon>
    </lineage>
</organism>
<dbReference type="EMBL" id="JARVKM010000033">
    <property type="protein sequence ID" value="KAK9775597.1"/>
    <property type="molecule type" value="Genomic_DNA"/>
</dbReference>